<protein>
    <submittedName>
        <fullName evidence="1">18392_t:CDS:1</fullName>
    </submittedName>
</protein>
<accession>A0A9W4T3J8</accession>
<name>A0A9W4T3J8_9GLOM</name>
<sequence length="106" mass="12143">MGNQQSNENTRKRRIYIKPKTKKDARIVQFKVIQRETNASFIRFNVNDYVSYKDGDYKYIDISIDLANRLPVASNDIIIDLNYTLGYNSIKTFEMALSRVPSGGGG</sequence>
<organism evidence="1 2">
    <name type="scientific">Funneliformis geosporum</name>
    <dbReference type="NCBI Taxonomy" id="1117311"/>
    <lineage>
        <taxon>Eukaryota</taxon>
        <taxon>Fungi</taxon>
        <taxon>Fungi incertae sedis</taxon>
        <taxon>Mucoromycota</taxon>
        <taxon>Glomeromycotina</taxon>
        <taxon>Glomeromycetes</taxon>
        <taxon>Glomerales</taxon>
        <taxon>Glomeraceae</taxon>
        <taxon>Funneliformis</taxon>
    </lineage>
</organism>
<feature type="non-terminal residue" evidence="1">
    <location>
        <position position="106"/>
    </location>
</feature>
<keyword evidence="2" id="KW-1185">Reference proteome</keyword>
<dbReference type="EMBL" id="CAMKVN010007392">
    <property type="protein sequence ID" value="CAI2191432.1"/>
    <property type="molecule type" value="Genomic_DNA"/>
</dbReference>
<gene>
    <name evidence="1" type="ORF">FWILDA_LOCUS15069</name>
</gene>
<proteinExistence type="predicted"/>
<evidence type="ECO:0000313" key="2">
    <source>
        <dbReference type="Proteomes" id="UP001153678"/>
    </source>
</evidence>
<dbReference type="AlphaFoldDB" id="A0A9W4T3J8"/>
<comment type="caution">
    <text evidence="1">The sequence shown here is derived from an EMBL/GenBank/DDBJ whole genome shotgun (WGS) entry which is preliminary data.</text>
</comment>
<dbReference type="Proteomes" id="UP001153678">
    <property type="component" value="Unassembled WGS sequence"/>
</dbReference>
<reference evidence="1" key="1">
    <citation type="submission" date="2022-08" db="EMBL/GenBank/DDBJ databases">
        <authorList>
            <person name="Kallberg Y."/>
            <person name="Tangrot J."/>
            <person name="Rosling A."/>
        </authorList>
    </citation>
    <scope>NUCLEOTIDE SEQUENCE</scope>
    <source>
        <strain evidence="1">Wild A</strain>
    </source>
</reference>
<evidence type="ECO:0000313" key="1">
    <source>
        <dbReference type="EMBL" id="CAI2191432.1"/>
    </source>
</evidence>